<organism evidence="1">
    <name type="scientific">Rhizophora mucronata</name>
    <name type="common">Asiatic mangrove</name>
    <dbReference type="NCBI Taxonomy" id="61149"/>
    <lineage>
        <taxon>Eukaryota</taxon>
        <taxon>Viridiplantae</taxon>
        <taxon>Streptophyta</taxon>
        <taxon>Embryophyta</taxon>
        <taxon>Tracheophyta</taxon>
        <taxon>Spermatophyta</taxon>
        <taxon>Magnoliopsida</taxon>
        <taxon>eudicotyledons</taxon>
        <taxon>Gunneridae</taxon>
        <taxon>Pentapetalae</taxon>
        <taxon>rosids</taxon>
        <taxon>fabids</taxon>
        <taxon>Malpighiales</taxon>
        <taxon>Rhizophoraceae</taxon>
        <taxon>Rhizophora</taxon>
    </lineage>
</organism>
<dbReference type="AlphaFoldDB" id="A0A2P2P8Y4"/>
<reference evidence="1" key="1">
    <citation type="submission" date="2018-02" db="EMBL/GenBank/DDBJ databases">
        <title>Rhizophora mucronata_Transcriptome.</title>
        <authorList>
            <person name="Meera S.P."/>
            <person name="Sreeshan A."/>
            <person name="Augustine A."/>
        </authorList>
    </citation>
    <scope>NUCLEOTIDE SEQUENCE</scope>
    <source>
        <tissue evidence="1">Leaf</tissue>
    </source>
</reference>
<proteinExistence type="predicted"/>
<name>A0A2P2P8Y4_RHIMU</name>
<protein>
    <submittedName>
        <fullName evidence="1">Uncharacterized protein</fullName>
    </submittedName>
</protein>
<dbReference type="EMBL" id="GGEC01070639">
    <property type="protein sequence ID" value="MBX51123.1"/>
    <property type="molecule type" value="Transcribed_RNA"/>
</dbReference>
<evidence type="ECO:0000313" key="1">
    <source>
        <dbReference type="EMBL" id="MBX51123.1"/>
    </source>
</evidence>
<accession>A0A2P2P8Y4</accession>
<sequence length="30" mass="3516">MMLQDSMVGENRSNFLNKNIRFPILLSLSF</sequence>